<gene>
    <name evidence="1" type="ORF">P8609_10545</name>
</gene>
<sequence length="86" mass="8797">MIAAHPPQSLDEREARITRALQEFDPEAVVAIEANGGRLSISTVLDELEVIAILGGLGVDAAPKRTITDDGEASSHPVGGCGCGCG</sequence>
<evidence type="ECO:0000313" key="2">
    <source>
        <dbReference type="Proteomes" id="UP001233535"/>
    </source>
</evidence>
<reference evidence="1 2" key="1">
    <citation type="submission" date="2023-04" db="EMBL/GenBank/DDBJ databases">
        <title>Lysobacter sp. strain UC isolated from soil sample.</title>
        <authorList>
            <person name="Choksket S."/>
            <person name="Harshvardhan F."/>
            <person name="Rana R."/>
            <person name="Patil P.B."/>
            <person name="Korpole S."/>
        </authorList>
    </citation>
    <scope>NUCLEOTIDE SEQUENCE [LARGE SCALE GENOMIC DNA]</scope>
    <source>
        <strain evidence="1 2">UC</strain>
    </source>
</reference>
<comment type="caution">
    <text evidence="1">The sequence shown here is derived from an EMBL/GenBank/DDBJ whole genome shotgun (WGS) entry which is preliminary data.</text>
</comment>
<accession>A0ABU1CER1</accession>
<evidence type="ECO:0000313" key="1">
    <source>
        <dbReference type="EMBL" id="MDR0183399.1"/>
    </source>
</evidence>
<dbReference type="RefSeq" id="WP_309262558.1">
    <property type="nucleotide sequence ID" value="NZ_JARUHG010000003.1"/>
</dbReference>
<dbReference type="Proteomes" id="UP001233535">
    <property type="component" value="Unassembled WGS sequence"/>
</dbReference>
<dbReference type="EMBL" id="JARUHG010000003">
    <property type="protein sequence ID" value="MDR0183399.1"/>
    <property type="molecule type" value="Genomic_DNA"/>
</dbReference>
<protein>
    <recommendedName>
        <fullName evidence="3">HMA domain-containing protein</fullName>
    </recommendedName>
</protein>
<name>A0ABU1CER1_9GAMM</name>
<proteinExistence type="predicted"/>
<evidence type="ECO:0008006" key="3">
    <source>
        <dbReference type="Google" id="ProtNLM"/>
    </source>
</evidence>
<keyword evidence="2" id="KW-1185">Reference proteome</keyword>
<organism evidence="1 2">
    <name type="scientific">Lysobacter arvi</name>
    <dbReference type="NCBI Taxonomy" id="3038776"/>
    <lineage>
        <taxon>Bacteria</taxon>
        <taxon>Pseudomonadati</taxon>
        <taxon>Pseudomonadota</taxon>
        <taxon>Gammaproteobacteria</taxon>
        <taxon>Lysobacterales</taxon>
        <taxon>Lysobacteraceae</taxon>
        <taxon>Lysobacter</taxon>
    </lineage>
</organism>